<evidence type="ECO:0000256" key="3">
    <source>
        <dbReference type="ARBA" id="ARBA00022741"/>
    </source>
</evidence>
<evidence type="ECO:0000313" key="7">
    <source>
        <dbReference type="EMBL" id="KAL0379858.1"/>
    </source>
</evidence>
<evidence type="ECO:0000256" key="5">
    <source>
        <dbReference type="ARBA" id="ARBA00022840"/>
    </source>
</evidence>
<dbReference type="Gene3D" id="1.10.8.430">
    <property type="entry name" value="Helical domain of apoptotic protease-activating factors"/>
    <property type="match status" value="1"/>
</dbReference>
<dbReference type="PANTHER" id="PTHR36766">
    <property type="entry name" value="PLANT BROAD-SPECTRUM MILDEW RESISTANCE PROTEIN RPW8"/>
    <property type="match status" value="1"/>
</dbReference>
<name>A0AAW2RIE9_9LAMI</name>
<dbReference type="FunFam" id="3.40.50.300:FF:001091">
    <property type="entry name" value="Probable disease resistance protein At1g61300"/>
    <property type="match status" value="1"/>
</dbReference>
<dbReference type="EMBL" id="JACGWK010000001">
    <property type="protein sequence ID" value="KAL0379858.1"/>
    <property type="molecule type" value="Genomic_DNA"/>
</dbReference>
<evidence type="ECO:0000259" key="6">
    <source>
        <dbReference type="Pfam" id="PF00931"/>
    </source>
</evidence>
<dbReference type="GO" id="GO:0006952">
    <property type="term" value="P:defense response"/>
    <property type="evidence" value="ECO:0007669"/>
    <property type="project" value="UniProtKB-KW"/>
</dbReference>
<dbReference type="Gene3D" id="3.40.50.300">
    <property type="entry name" value="P-loop containing nucleotide triphosphate hydrolases"/>
    <property type="match status" value="1"/>
</dbReference>
<dbReference type="GO" id="GO:0043531">
    <property type="term" value="F:ADP binding"/>
    <property type="evidence" value="ECO:0007669"/>
    <property type="project" value="InterPro"/>
</dbReference>
<dbReference type="InterPro" id="IPR042197">
    <property type="entry name" value="Apaf_helical"/>
</dbReference>
<reference evidence="7" key="1">
    <citation type="submission" date="2020-06" db="EMBL/GenBank/DDBJ databases">
        <authorList>
            <person name="Li T."/>
            <person name="Hu X."/>
            <person name="Zhang T."/>
            <person name="Song X."/>
            <person name="Zhang H."/>
            <person name="Dai N."/>
            <person name="Sheng W."/>
            <person name="Hou X."/>
            <person name="Wei L."/>
        </authorList>
    </citation>
    <scope>NUCLEOTIDE SEQUENCE</scope>
    <source>
        <strain evidence="7">G01</strain>
        <tissue evidence="7">Leaf</tissue>
    </source>
</reference>
<keyword evidence="3" id="KW-0547">Nucleotide-binding</keyword>
<dbReference type="PANTHER" id="PTHR36766:SF51">
    <property type="entry name" value="DISEASE RESISTANCE RPP13-LIKE PROTEIN 1"/>
    <property type="match status" value="1"/>
</dbReference>
<dbReference type="InterPro" id="IPR002182">
    <property type="entry name" value="NB-ARC"/>
</dbReference>
<dbReference type="InterPro" id="IPR027417">
    <property type="entry name" value="P-loop_NTPase"/>
</dbReference>
<keyword evidence="2" id="KW-0433">Leucine-rich repeat</keyword>
<evidence type="ECO:0000256" key="1">
    <source>
        <dbReference type="ARBA" id="ARBA00008894"/>
    </source>
</evidence>
<keyword evidence="4" id="KW-0611">Plant defense</keyword>
<evidence type="ECO:0000256" key="2">
    <source>
        <dbReference type="ARBA" id="ARBA00022614"/>
    </source>
</evidence>
<organism evidence="7">
    <name type="scientific">Sesamum angustifolium</name>
    <dbReference type="NCBI Taxonomy" id="2727405"/>
    <lineage>
        <taxon>Eukaryota</taxon>
        <taxon>Viridiplantae</taxon>
        <taxon>Streptophyta</taxon>
        <taxon>Embryophyta</taxon>
        <taxon>Tracheophyta</taxon>
        <taxon>Spermatophyta</taxon>
        <taxon>Magnoliopsida</taxon>
        <taxon>eudicotyledons</taxon>
        <taxon>Gunneridae</taxon>
        <taxon>Pentapetalae</taxon>
        <taxon>asterids</taxon>
        <taxon>lamiids</taxon>
        <taxon>Lamiales</taxon>
        <taxon>Pedaliaceae</taxon>
        <taxon>Sesamum</taxon>
    </lineage>
</organism>
<accession>A0AAW2RIE9</accession>
<proteinExistence type="inferred from homology"/>
<protein>
    <submittedName>
        <fullName evidence="7">Disease resistance protein RGA4</fullName>
    </submittedName>
</protein>
<sequence>MRNQENVSIIPIVGMGGIGKTTLAQLIYNDELMTAEFDLKAWVCVSEEFDVFTITKTIFHAVTQTSPESKDLNLLQERLKETFSMNKFLLILDDVWNEDYDKWEAFLRPFLVGLPGSKVLVTTRNANIAAMVGSVPSYYVNLLADNDCLSLLAQHALGKSNFDEHPNFKKIGEALVRKCRGLPLAAKALGGLLRSKESPEEWKDVLYSKIWNLPRENNILPGFKIELPSSSCTFEAIVCLLLYLSQGL</sequence>
<evidence type="ECO:0000256" key="4">
    <source>
        <dbReference type="ARBA" id="ARBA00022821"/>
    </source>
</evidence>
<dbReference type="SUPFAM" id="SSF52540">
    <property type="entry name" value="P-loop containing nucleoside triphosphate hydrolases"/>
    <property type="match status" value="1"/>
</dbReference>
<keyword evidence="5" id="KW-0067">ATP-binding</keyword>
<gene>
    <name evidence="7" type="ORF">Sangu_0050100</name>
</gene>
<dbReference type="AlphaFoldDB" id="A0AAW2RIE9"/>
<dbReference type="Pfam" id="PF00931">
    <property type="entry name" value="NB-ARC"/>
    <property type="match status" value="1"/>
</dbReference>
<reference evidence="7" key="2">
    <citation type="journal article" date="2024" name="Plant">
        <title>Genomic evolution and insights into agronomic trait innovations of Sesamum species.</title>
        <authorList>
            <person name="Miao H."/>
            <person name="Wang L."/>
            <person name="Qu L."/>
            <person name="Liu H."/>
            <person name="Sun Y."/>
            <person name="Le M."/>
            <person name="Wang Q."/>
            <person name="Wei S."/>
            <person name="Zheng Y."/>
            <person name="Lin W."/>
            <person name="Duan Y."/>
            <person name="Cao H."/>
            <person name="Xiong S."/>
            <person name="Wang X."/>
            <person name="Wei L."/>
            <person name="Li C."/>
            <person name="Ma Q."/>
            <person name="Ju M."/>
            <person name="Zhao R."/>
            <person name="Li G."/>
            <person name="Mu C."/>
            <person name="Tian Q."/>
            <person name="Mei H."/>
            <person name="Zhang T."/>
            <person name="Gao T."/>
            <person name="Zhang H."/>
        </authorList>
    </citation>
    <scope>NUCLEOTIDE SEQUENCE</scope>
    <source>
        <strain evidence="7">G01</strain>
    </source>
</reference>
<dbReference type="GO" id="GO:0005524">
    <property type="term" value="F:ATP binding"/>
    <property type="evidence" value="ECO:0007669"/>
    <property type="project" value="UniProtKB-KW"/>
</dbReference>
<comment type="caution">
    <text evidence="7">The sequence shown here is derived from an EMBL/GenBank/DDBJ whole genome shotgun (WGS) entry which is preliminary data.</text>
</comment>
<feature type="domain" description="NB-ARC" evidence="6">
    <location>
        <begin position="4"/>
        <end position="157"/>
    </location>
</feature>
<comment type="similarity">
    <text evidence="1">Belongs to the disease resistance NB-LRR family.</text>
</comment>
<dbReference type="PRINTS" id="PR00364">
    <property type="entry name" value="DISEASERSIST"/>
</dbReference>